<evidence type="ECO:0000313" key="2">
    <source>
        <dbReference type="EMBL" id="GFO03447.1"/>
    </source>
</evidence>
<name>A0AAV4A977_9GAST</name>
<evidence type="ECO:0000256" key="1">
    <source>
        <dbReference type="SAM" id="MobiDB-lite"/>
    </source>
</evidence>
<dbReference type="AlphaFoldDB" id="A0AAV4A977"/>
<feature type="region of interest" description="Disordered" evidence="1">
    <location>
        <begin position="53"/>
        <end position="79"/>
    </location>
</feature>
<sequence length="158" mass="17451">MRSLALCGFMEQRRILILAKGITAQKRHQNYYSTATPEKEVCVCKKGGGERRLPELRPSPHRAYGRSGEAPVMKSGRKPKFFHKSKESPLVWGTRNFTACSKQPGTSLGRSSGESPRLGRCVQVEKTKRLDCCAAIAGALPPQRHGRCGLGLTFESYS</sequence>
<dbReference type="Proteomes" id="UP000735302">
    <property type="component" value="Unassembled WGS sequence"/>
</dbReference>
<evidence type="ECO:0000313" key="3">
    <source>
        <dbReference type="Proteomes" id="UP000735302"/>
    </source>
</evidence>
<accession>A0AAV4A977</accession>
<gene>
    <name evidence="2" type="ORF">PoB_002995200</name>
</gene>
<protein>
    <submittedName>
        <fullName evidence="2">Uncharacterized protein</fullName>
    </submittedName>
</protein>
<dbReference type="EMBL" id="BLXT01003725">
    <property type="protein sequence ID" value="GFO03447.1"/>
    <property type="molecule type" value="Genomic_DNA"/>
</dbReference>
<keyword evidence="3" id="KW-1185">Reference proteome</keyword>
<reference evidence="2 3" key="1">
    <citation type="journal article" date="2021" name="Elife">
        <title>Chloroplast acquisition without the gene transfer in kleptoplastic sea slugs, Plakobranchus ocellatus.</title>
        <authorList>
            <person name="Maeda T."/>
            <person name="Takahashi S."/>
            <person name="Yoshida T."/>
            <person name="Shimamura S."/>
            <person name="Takaki Y."/>
            <person name="Nagai Y."/>
            <person name="Toyoda A."/>
            <person name="Suzuki Y."/>
            <person name="Arimoto A."/>
            <person name="Ishii H."/>
            <person name="Satoh N."/>
            <person name="Nishiyama T."/>
            <person name="Hasebe M."/>
            <person name="Maruyama T."/>
            <person name="Minagawa J."/>
            <person name="Obokata J."/>
            <person name="Shigenobu S."/>
        </authorList>
    </citation>
    <scope>NUCLEOTIDE SEQUENCE [LARGE SCALE GENOMIC DNA]</scope>
</reference>
<comment type="caution">
    <text evidence="2">The sequence shown here is derived from an EMBL/GenBank/DDBJ whole genome shotgun (WGS) entry which is preliminary data.</text>
</comment>
<proteinExistence type="predicted"/>
<organism evidence="2 3">
    <name type="scientific">Plakobranchus ocellatus</name>
    <dbReference type="NCBI Taxonomy" id="259542"/>
    <lineage>
        <taxon>Eukaryota</taxon>
        <taxon>Metazoa</taxon>
        <taxon>Spiralia</taxon>
        <taxon>Lophotrochozoa</taxon>
        <taxon>Mollusca</taxon>
        <taxon>Gastropoda</taxon>
        <taxon>Heterobranchia</taxon>
        <taxon>Euthyneura</taxon>
        <taxon>Panpulmonata</taxon>
        <taxon>Sacoglossa</taxon>
        <taxon>Placobranchoidea</taxon>
        <taxon>Plakobranchidae</taxon>
        <taxon>Plakobranchus</taxon>
    </lineage>
</organism>